<dbReference type="Pfam" id="PF05136">
    <property type="entry name" value="Phage_portal_2"/>
    <property type="match status" value="1"/>
</dbReference>
<dbReference type="EMBL" id="LT962688">
    <property type="protein sequence ID" value="SOR26810.1"/>
    <property type="molecule type" value="Genomic_DNA"/>
</dbReference>
<reference evidence="5" key="1">
    <citation type="submission" date="2017-10" db="EMBL/GenBank/DDBJ databases">
        <authorList>
            <person name="Regsiter A."/>
            <person name="William W."/>
        </authorList>
    </citation>
    <scope>NUCLEOTIDE SEQUENCE [LARGE SCALE GENOMIC DNA]</scope>
</reference>
<dbReference type="PANTHER" id="PTHR34413">
    <property type="entry name" value="PROPHAGE TAIL FIBER ASSEMBLY PROTEIN HOMOLOG TFAE-RELATED-RELATED"/>
    <property type="match status" value="1"/>
</dbReference>
<gene>
    <name evidence="4" type="ORF">TK0001_0208</name>
</gene>
<feature type="domain" description="Phage terminase large subunit GpA ATPase" evidence="2">
    <location>
        <begin position="16"/>
        <end position="265"/>
    </location>
</feature>
<dbReference type="Pfam" id="PF20454">
    <property type="entry name" value="GpA_nuclease"/>
    <property type="match status" value="1"/>
</dbReference>
<dbReference type="Proteomes" id="UP000233769">
    <property type="component" value="Chromosome tk0001"/>
</dbReference>
<dbReference type="GO" id="GO:0016887">
    <property type="term" value="F:ATP hydrolysis activity"/>
    <property type="evidence" value="ECO:0007669"/>
    <property type="project" value="InterPro"/>
</dbReference>
<dbReference type="InterPro" id="IPR051220">
    <property type="entry name" value="TFA_Chaperone"/>
</dbReference>
<dbReference type="Pfam" id="PF05876">
    <property type="entry name" value="GpA_ATPase"/>
    <property type="match status" value="1"/>
</dbReference>
<dbReference type="GO" id="GO:0005198">
    <property type="term" value="F:structural molecule activity"/>
    <property type="evidence" value="ECO:0007669"/>
    <property type="project" value="InterPro"/>
</dbReference>
<dbReference type="PANTHER" id="PTHR34413:SF2">
    <property type="entry name" value="PROPHAGE TAIL FIBER ASSEMBLY PROTEIN HOMOLOG TFAE-RELATED"/>
    <property type="match status" value="1"/>
</dbReference>
<dbReference type="AlphaFoldDB" id="A0A2N9AI26"/>
<protein>
    <submittedName>
        <fullName evidence="4">Terminase GpA (Modular protein)</fullName>
    </submittedName>
</protein>
<dbReference type="InterPro" id="IPR046453">
    <property type="entry name" value="GpA_ATPase"/>
</dbReference>
<evidence type="ECO:0000259" key="2">
    <source>
        <dbReference type="Pfam" id="PF05876"/>
    </source>
</evidence>
<feature type="region of interest" description="Disordered" evidence="1">
    <location>
        <begin position="1217"/>
        <end position="1265"/>
    </location>
</feature>
<sequence length="1265" mass="139420">MVQWAERYRRLSKESSNGGRFIASRVEVARGPMLWATEPGVSKITLMACTQLLKTTCIENIAGRFIHVEPCPILGVFPKDDAAETFSKDRLAPMIRDTRVLRDLFGDAKSRDSGATLTHKQFPWGHITLVGANSPTNLAMRPIRLLVCDEIDKYPLSAGGEGSPIDLAEERQAEFKANSLTVVACSPTIAGRSAIEASYDESDQRKPFVCCPHCAAWQSMEWEQVRFDKDGGGKIIAASARYECVTCEQPWTEAQRLVALRKIEWRQTASFTCCGENQVPEQWAPEAHGVRRALCRSCGCEAVPNDHAGGQASKLYAPKQTIKETVAKFARALRRGPEALRTFFNTQLARTWKEGADAPEWQDVYSRRDDYLTGTVPSGALILFAGADVQKDRIEVTVWGFGRNRERWLIEHRVLTGDTSRGEVWAELEAMFSETWEHTSGSEMMVRDWGIDSSAFTAEVYAFVRSQAGRGNVHAIDGQDSYSGAFLGLGNKDSTAKGKKLRRGLKTVRVGASFAKQELMGCLGLQRPSGDAPFPAGFIHLPRDIPEDGVRQLTAEELVVSVSRGRTRREWVPIGGRRNEWLDCANYARGLAAMRGWDRWRETHWRGLEDALGIQRTTIAPAAEITTPAVAAGSLADRNLRRSTRRSVVRKGTDEVGMPGYTEKQRDALKRAIASGAPDCRKPRYGPDHLPQSRRDAAGARDDRAQPCRRSDRRDASAPDACDRDVGQRRVVAVATPVRFRIKGTRDYVAPLAMDVAGDVPGVAASSAYEVAGGTGRRSRAWRVGSFGPNSALTYALDELRRKSRDQARKNPLAGAAVDRLTANVVGTGIVPRSTAARSTAGLSKREAKRVKAEDAAYRAEVQRLWLEWTDQADSVGAHDFYGLQALAVRGMIEGGETFVRLRTRRLTDGLPVPLQLQVLEGDHCPHTRTEPTNRIRQGIQYDAIGRRIGYWLYREHPGDSMQSLSGFEQVQVSADDVCHLYRAMRPGQDRGEPWLARALRTLYDLDGYLDAELVRKKNTTRLVGFIKKSLDESGDPIAPGGGPLGSDAPDDDGVATLDFDPGTLQVLADGEDITFSDPKDVGPNFEAFVREAKRGIAAACGLLYEVLSGDYSQLNDRTLRAALNDFRRAVEGWQHHLVVFQLCRPVWARWIDLALLSGALKPPAGMTRQQAAAVGWIPQAWPYIHPVQDVQGKTMEIQAGLSSRSRKVAEGGYDAETIDAENQADNERADTLGLSYTSDGRRSAKDAEAPDAVEPPEGDQPPTT</sequence>
<dbReference type="InterPro" id="IPR046454">
    <property type="entry name" value="GpA_endonuclease"/>
</dbReference>
<dbReference type="InterPro" id="IPR006429">
    <property type="entry name" value="Phage_lambda_portal"/>
</dbReference>
<evidence type="ECO:0000313" key="4">
    <source>
        <dbReference type="EMBL" id="SOR26810.1"/>
    </source>
</evidence>
<evidence type="ECO:0000313" key="5">
    <source>
        <dbReference type="Proteomes" id="UP000233769"/>
    </source>
</evidence>
<dbReference type="GO" id="GO:0019068">
    <property type="term" value="P:virion assembly"/>
    <property type="evidence" value="ECO:0007669"/>
    <property type="project" value="InterPro"/>
</dbReference>
<feature type="compositionally biased region" description="Basic and acidic residues" evidence="1">
    <location>
        <begin position="1240"/>
        <end position="1249"/>
    </location>
</feature>
<dbReference type="NCBIfam" id="TIGR01539">
    <property type="entry name" value="portal_lambda"/>
    <property type="match status" value="1"/>
</dbReference>
<dbReference type="GO" id="GO:0004519">
    <property type="term" value="F:endonuclease activity"/>
    <property type="evidence" value="ECO:0007669"/>
    <property type="project" value="InterPro"/>
</dbReference>
<name>A0A2N9AI26_METEX</name>
<proteinExistence type="predicted"/>
<evidence type="ECO:0000259" key="3">
    <source>
        <dbReference type="Pfam" id="PF20454"/>
    </source>
</evidence>
<feature type="compositionally biased region" description="Basic and acidic residues" evidence="1">
    <location>
        <begin position="679"/>
        <end position="724"/>
    </location>
</feature>
<feature type="domain" description="Terminase large subunit GpA endonuclease" evidence="3">
    <location>
        <begin position="312"/>
        <end position="598"/>
    </location>
</feature>
<accession>A0A2N9AI26</accession>
<evidence type="ECO:0000256" key="1">
    <source>
        <dbReference type="SAM" id="MobiDB-lite"/>
    </source>
</evidence>
<organism evidence="4 5">
    <name type="scientific">Methylorubrum extorquens</name>
    <name type="common">Methylobacterium dichloromethanicum</name>
    <name type="synonym">Methylobacterium extorquens</name>
    <dbReference type="NCBI Taxonomy" id="408"/>
    <lineage>
        <taxon>Bacteria</taxon>
        <taxon>Pseudomonadati</taxon>
        <taxon>Pseudomonadota</taxon>
        <taxon>Alphaproteobacteria</taxon>
        <taxon>Hyphomicrobiales</taxon>
        <taxon>Methylobacteriaceae</taxon>
        <taxon>Methylorubrum</taxon>
    </lineage>
</organism>
<feature type="region of interest" description="Disordered" evidence="1">
    <location>
        <begin position="644"/>
        <end position="724"/>
    </location>
</feature>